<dbReference type="Gene3D" id="3.40.50.300">
    <property type="entry name" value="P-loop containing nucleotide triphosphate hydrolases"/>
    <property type="match status" value="1"/>
</dbReference>
<feature type="coiled-coil region" evidence="1">
    <location>
        <begin position="443"/>
        <end position="498"/>
    </location>
</feature>
<organism evidence="2 3">
    <name type="scientific">Marinomonas phaeophyticola</name>
    <dbReference type="NCBI Taxonomy" id="3004091"/>
    <lineage>
        <taxon>Bacteria</taxon>
        <taxon>Pseudomonadati</taxon>
        <taxon>Pseudomonadota</taxon>
        <taxon>Gammaproteobacteria</taxon>
        <taxon>Oceanospirillales</taxon>
        <taxon>Oceanospirillaceae</taxon>
        <taxon>Marinomonas</taxon>
    </lineage>
</organism>
<evidence type="ECO:0000256" key="1">
    <source>
        <dbReference type="SAM" id="Coils"/>
    </source>
</evidence>
<name>A0ABT4JYH8_9GAMM</name>
<keyword evidence="1" id="KW-0175">Coiled coil</keyword>
<dbReference type="SUPFAM" id="SSF52540">
    <property type="entry name" value="P-loop containing nucleoside triphosphate hydrolases"/>
    <property type="match status" value="1"/>
</dbReference>
<accession>A0ABT4JYH8</accession>
<feature type="coiled-coil region" evidence="1">
    <location>
        <begin position="625"/>
        <end position="652"/>
    </location>
</feature>
<reference evidence="2" key="1">
    <citation type="submission" date="2022-12" db="EMBL/GenBank/DDBJ databases">
        <title>Marinomonas 15G1-11 sp. nov, isolated from marine algae.</title>
        <authorList>
            <person name="Butt M."/>
            <person name="Choi D.G."/>
            <person name="Kim J.M."/>
            <person name="Lee J.K."/>
            <person name="Baek J.H."/>
            <person name="Jeon C.O."/>
        </authorList>
    </citation>
    <scope>NUCLEOTIDE SEQUENCE</scope>
    <source>
        <strain evidence="2">15G1-11</strain>
    </source>
</reference>
<keyword evidence="3" id="KW-1185">Reference proteome</keyword>
<dbReference type="InterPro" id="IPR027417">
    <property type="entry name" value="P-loop_NTPase"/>
</dbReference>
<evidence type="ECO:0000313" key="3">
    <source>
        <dbReference type="Proteomes" id="UP001149719"/>
    </source>
</evidence>
<gene>
    <name evidence="2" type="ORF">O1D97_17945</name>
</gene>
<protein>
    <submittedName>
        <fullName evidence="2">AAA family ATPase</fullName>
    </submittedName>
</protein>
<dbReference type="Proteomes" id="UP001149719">
    <property type="component" value="Unassembled WGS sequence"/>
</dbReference>
<evidence type="ECO:0000313" key="2">
    <source>
        <dbReference type="EMBL" id="MCZ2723440.1"/>
    </source>
</evidence>
<dbReference type="EMBL" id="JAPUBN010000021">
    <property type="protein sequence ID" value="MCZ2723440.1"/>
    <property type="molecule type" value="Genomic_DNA"/>
</dbReference>
<feature type="coiled-coil region" evidence="1">
    <location>
        <begin position="321"/>
        <end position="352"/>
    </location>
</feature>
<proteinExistence type="predicted"/>
<sequence>MKICSVRLKNINSLKGEWKLDFSKPPFSDAGIFAISGATGAGKTTLLDAICLALFHETPRIKVSPNSNELMTRHTASCLAEVEFEVKSKRYRAFWGQRRARGQSDGKLQPISVELSELSSGLDDDSGKVLTNKIQDKLTLTTELTGLDFSRFTKSMLLAQGSFDAFLHAKPNDRADLLEELTGTEIYGDISRFIFETHKEKHQELKTLKLSLDSMSVMTQEERVRQQELQAELIKNKDAYADELKVVNTNMDWLRHSQQLDQQRQKFQEQKTQTDLAWKDFSSYLDKLNKGKQANVIEPIYLTLKRCEKTFAEMNKTAADLEFAREDLINQKTLLEQALEQAKTQKNLASQAFDSFEDVLQETIQPLLNQQHSVEQDWQRILKEETDIRQRQEAASQELTIILTSLDQLQEEKRNNEALLRSIESPEIITQSLAGWIHQAQQLNDFNSQRQALLQQESQLRQDSENERIALDKVLVEQKQIQLEKNQLIEKVSQIKARLETLANGMNVGQWQQALLSLQEMQNALNTLSRLQKQYVDIKQFNDESIKKAYEFTALEHEQNQYILEKRETYKQIKAHVRDLQFLLDAQRKIADLDVLRHELVDQEACPLCGSLEHPFAEGLVAPEIDATAQALEEKQKQLTLLEREGKAAAEKRVEIVTNLKNSQAQQEATAAQMQAVLADFDQGLQYVLSHSFEDERIASLMISSQSELQQVLDGIANQLQTQRESLGEIEQQQVLFQQYIEQQKICERKVIDVDKIQQQHEQSLVWHQQRIELLHSQLAEMTVRIEKLDNVLLEIVHTHKLVITNNQYLIAFNELHSRLENWRQATHAQRQRDEKVAVLVRDKTYKEEALTELNDKNMALQEVKLATSAELDSIKVALVSLLEGQTVAEKKQQLKQATLDTEEPLQDAIELLNQWQQESTRNTTQMSNNKKEKVIAEGEYAQAQKAWDQALETSEFHHVEDWQSSRVELDELHALSDKEKRLLQASRDADVRLQQIQEQWKHHHENNQELAEDGQDTNALLAELLEKSQQLDAHRSILLQQLGEMSQALKVDDQNQKQSSSKQVEIQQKEAELIRYTQLNQLIGSADGAKFRRFAQSLTLDHLVYLANKRLNGLHKRYRLQRNITGSDNLALEVMDTWQADTVRATETLSGGIFSS</sequence>
<comment type="caution">
    <text evidence="2">The sequence shown here is derived from an EMBL/GenBank/DDBJ whole genome shotgun (WGS) entry which is preliminary data.</text>
</comment>
<dbReference type="PANTHER" id="PTHR32114">
    <property type="entry name" value="ABC TRANSPORTER ABCH.3"/>
    <property type="match status" value="1"/>
</dbReference>
<dbReference type="RefSeq" id="WP_269127557.1">
    <property type="nucleotide sequence ID" value="NZ_JAPUBN010000021.1"/>
</dbReference>
<dbReference type="PANTHER" id="PTHR32114:SF2">
    <property type="entry name" value="ABC TRANSPORTER ABCH.3"/>
    <property type="match status" value="1"/>
</dbReference>